<reference evidence="2" key="1">
    <citation type="journal article" date="2020" name="Nat. Commun.">
        <title>Genome sequence of the cluster root forming white lupin.</title>
        <authorList>
            <person name="Hufnagel B."/>
            <person name="Marques A."/>
            <person name="Soriano A."/>
            <person name="Marques L."/>
            <person name="Divol F."/>
            <person name="Doumas P."/>
            <person name="Sallet E."/>
            <person name="Mancinotti D."/>
            <person name="Carrere S."/>
            <person name="Marande W."/>
            <person name="Arribat S."/>
            <person name="Keller J."/>
            <person name="Huneau C."/>
            <person name="Blein T."/>
            <person name="Aime D."/>
            <person name="Laguerre M."/>
            <person name="Taylor J."/>
            <person name="Schubert V."/>
            <person name="Nelson M."/>
            <person name="Geu-Flores F."/>
            <person name="Crespi M."/>
            <person name="Gallardo-Guerrero K."/>
            <person name="Delaux P.-M."/>
            <person name="Salse J."/>
            <person name="Berges H."/>
            <person name="Guyot R."/>
            <person name="Gouzy J."/>
            <person name="Peret B."/>
        </authorList>
    </citation>
    <scope>NUCLEOTIDE SEQUENCE [LARGE SCALE GENOMIC DNA]</scope>
    <source>
        <strain evidence="2">cv. Amiga</strain>
    </source>
</reference>
<dbReference type="EMBL" id="WOCE01000011">
    <property type="protein sequence ID" value="KAE9604262.1"/>
    <property type="molecule type" value="Genomic_DNA"/>
</dbReference>
<keyword evidence="2" id="KW-1185">Reference proteome</keyword>
<protein>
    <submittedName>
        <fullName evidence="1">Uncharacterized protein</fullName>
    </submittedName>
</protein>
<evidence type="ECO:0000313" key="2">
    <source>
        <dbReference type="Proteomes" id="UP000447434"/>
    </source>
</evidence>
<accession>A0A6A4PS84</accession>
<dbReference type="AlphaFoldDB" id="A0A6A4PS84"/>
<gene>
    <name evidence="1" type="ORF">Lalb_Chr11g0069501</name>
</gene>
<comment type="caution">
    <text evidence="1">The sequence shown here is derived from an EMBL/GenBank/DDBJ whole genome shotgun (WGS) entry which is preliminary data.</text>
</comment>
<evidence type="ECO:0000313" key="1">
    <source>
        <dbReference type="EMBL" id="KAE9604262.1"/>
    </source>
</evidence>
<name>A0A6A4PS84_LUPAL</name>
<dbReference type="Proteomes" id="UP000447434">
    <property type="component" value="Chromosome 11"/>
</dbReference>
<organism evidence="1 2">
    <name type="scientific">Lupinus albus</name>
    <name type="common">White lupine</name>
    <name type="synonym">Lupinus termis</name>
    <dbReference type="NCBI Taxonomy" id="3870"/>
    <lineage>
        <taxon>Eukaryota</taxon>
        <taxon>Viridiplantae</taxon>
        <taxon>Streptophyta</taxon>
        <taxon>Embryophyta</taxon>
        <taxon>Tracheophyta</taxon>
        <taxon>Spermatophyta</taxon>
        <taxon>Magnoliopsida</taxon>
        <taxon>eudicotyledons</taxon>
        <taxon>Gunneridae</taxon>
        <taxon>Pentapetalae</taxon>
        <taxon>rosids</taxon>
        <taxon>fabids</taxon>
        <taxon>Fabales</taxon>
        <taxon>Fabaceae</taxon>
        <taxon>Papilionoideae</taxon>
        <taxon>50 kb inversion clade</taxon>
        <taxon>genistoids sensu lato</taxon>
        <taxon>core genistoids</taxon>
        <taxon>Genisteae</taxon>
        <taxon>Lupinus</taxon>
    </lineage>
</organism>
<proteinExistence type="predicted"/>
<sequence length="130" mass="15383">MWNADSLTFIEESCWEVSQISLISPNSLFREWFKYMLGLFRVRVCRVVFELEESSNKMLTLLMFTRLAPWLIKNYCGNNYFCLEEVVGGFMCVVGDFNDLCNVGERVSVRHNYDGIKMDEFNKFYFEYGP</sequence>